<organism evidence="7 8">
    <name type="scientific">Oceanospirillum linum</name>
    <dbReference type="NCBI Taxonomy" id="966"/>
    <lineage>
        <taxon>Bacteria</taxon>
        <taxon>Pseudomonadati</taxon>
        <taxon>Pseudomonadota</taxon>
        <taxon>Gammaproteobacteria</taxon>
        <taxon>Oceanospirillales</taxon>
        <taxon>Oceanospirillaceae</taxon>
        <taxon>Oceanospirillum</taxon>
    </lineage>
</organism>
<evidence type="ECO:0000259" key="6">
    <source>
        <dbReference type="PROSITE" id="PS50931"/>
    </source>
</evidence>
<dbReference type="InterPro" id="IPR036390">
    <property type="entry name" value="WH_DNA-bd_sf"/>
</dbReference>
<comment type="caution">
    <text evidence="7">The sequence shown here is derived from an EMBL/GenBank/DDBJ whole genome shotgun (WGS) entry which is preliminary data.</text>
</comment>
<evidence type="ECO:0000256" key="3">
    <source>
        <dbReference type="ARBA" id="ARBA00023125"/>
    </source>
</evidence>
<protein>
    <recommendedName>
        <fullName evidence="6">HTH lysR-type domain-containing protein</fullName>
    </recommendedName>
</protein>
<dbReference type="GO" id="GO:0003700">
    <property type="term" value="F:DNA-binding transcription factor activity"/>
    <property type="evidence" value="ECO:0007669"/>
    <property type="project" value="InterPro"/>
</dbReference>
<keyword evidence="2" id="KW-0805">Transcription regulation</keyword>
<reference evidence="7" key="1">
    <citation type="submission" date="2017-02" db="EMBL/GenBank/DDBJ databases">
        <title>Draft Genome Sequence of the Salt Water Bacterium Oceanospirillum linum ATCC 11336.</title>
        <authorList>
            <person name="Trachtenberg A.M."/>
            <person name="Carney J.G."/>
            <person name="Linnane J.D."/>
            <person name="Rheaume B.A."/>
            <person name="Pitts N.L."/>
            <person name="Mykles D.L."/>
            <person name="Maclea K.S."/>
        </authorList>
    </citation>
    <scope>NUCLEOTIDE SEQUENCE [LARGE SCALE GENOMIC DNA]</scope>
    <source>
        <strain evidence="7">ATCC 11336</strain>
    </source>
</reference>
<keyword evidence="3" id="KW-0238">DNA-binding</keyword>
<comment type="similarity">
    <text evidence="1">Belongs to the LysR transcriptional regulatory family.</text>
</comment>
<evidence type="ECO:0000313" key="7">
    <source>
        <dbReference type="EMBL" id="OOV86751.1"/>
    </source>
</evidence>
<dbReference type="PANTHER" id="PTHR30293">
    <property type="entry name" value="TRANSCRIPTIONAL REGULATORY PROTEIN NAC-RELATED"/>
    <property type="match status" value="1"/>
</dbReference>
<dbReference type="SUPFAM" id="SSF46785">
    <property type="entry name" value="Winged helix' DNA-binding domain"/>
    <property type="match status" value="1"/>
</dbReference>
<evidence type="ECO:0000256" key="1">
    <source>
        <dbReference type="ARBA" id="ARBA00009437"/>
    </source>
</evidence>
<dbReference type="AlphaFoldDB" id="A0A1T1HA69"/>
<dbReference type="PROSITE" id="PS50931">
    <property type="entry name" value="HTH_LYSR"/>
    <property type="match status" value="1"/>
</dbReference>
<gene>
    <name evidence="7" type="ORF">BTA35_0212685</name>
</gene>
<name>A0A1T1HA69_OCELI</name>
<keyword evidence="4" id="KW-0010">Activator</keyword>
<dbReference type="GO" id="GO:0003677">
    <property type="term" value="F:DNA binding"/>
    <property type="evidence" value="ECO:0007669"/>
    <property type="project" value="UniProtKB-KW"/>
</dbReference>
<dbReference type="Pfam" id="PF00126">
    <property type="entry name" value="HTH_1"/>
    <property type="match status" value="1"/>
</dbReference>
<dbReference type="SUPFAM" id="SSF53850">
    <property type="entry name" value="Periplasmic binding protein-like II"/>
    <property type="match status" value="1"/>
</dbReference>
<evidence type="ECO:0000256" key="5">
    <source>
        <dbReference type="ARBA" id="ARBA00023163"/>
    </source>
</evidence>
<dbReference type="PANTHER" id="PTHR30293:SF2">
    <property type="entry name" value="TRANSCRIPTIONAL ACTIVATOR PROTEIN NHAR"/>
    <property type="match status" value="1"/>
</dbReference>
<keyword evidence="8" id="KW-1185">Reference proteome</keyword>
<dbReference type="GO" id="GO:2000142">
    <property type="term" value="P:regulation of DNA-templated transcription initiation"/>
    <property type="evidence" value="ECO:0007669"/>
    <property type="project" value="TreeGrafter"/>
</dbReference>
<dbReference type="EMBL" id="MTSD02000005">
    <property type="protein sequence ID" value="OOV86751.1"/>
    <property type="molecule type" value="Genomic_DNA"/>
</dbReference>
<keyword evidence="5" id="KW-0804">Transcription</keyword>
<sequence length="305" mass="33795">MLKDLNLKHLYYFWVIAETGSIARASDQLDLAPQTLSGQLSAFEAKTGALFSRKGRGLKLTALGEKVRDYANKIFALAGELDQVLRNPDDNQPIRFSVGFSASVHKMIAYRLIQPALECGQRLQLKIVSGDLPDLLRSLKRQTLDLVISDQPITPEIATGIGDLHPKHLLSSPLSMFAAPRLAWSLRRGFPYSLDGHPLLTNDTDTQWFSELSFWLKQQKIDMKVQAEINDSALIKIFAREGMGIFTAPSVIADEVCRQYLVEEAGEIQSVSVSHYAVTRTPDPIHPGIKAVLAASEPGTTDKKR</sequence>
<proteinExistence type="inferred from homology"/>
<dbReference type="Gene3D" id="1.10.10.10">
    <property type="entry name" value="Winged helix-like DNA-binding domain superfamily/Winged helix DNA-binding domain"/>
    <property type="match status" value="1"/>
</dbReference>
<accession>A0A1T1HA69</accession>
<dbReference type="InterPro" id="IPR005119">
    <property type="entry name" value="LysR_subst-bd"/>
</dbReference>
<feature type="domain" description="HTH lysR-type" evidence="6">
    <location>
        <begin position="5"/>
        <end position="61"/>
    </location>
</feature>
<dbReference type="InterPro" id="IPR036388">
    <property type="entry name" value="WH-like_DNA-bd_sf"/>
</dbReference>
<evidence type="ECO:0000256" key="2">
    <source>
        <dbReference type="ARBA" id="ARBA00023015"/>
    </source>
</evidence>
<dbReference type="Gene3D" id="3.40.190.10">
    <property type="entry name" value="Periplasmic binding protein-like II"/>
    <property type="match status" value="2"/>
</dbReference>
<dbReference type="Pfam" id="PF03466">
    <property type="entry name" value="LysR_substrate"/>
    <property type="match status" value="1"/>
</dbReference>
<dbReference type="Proteomes" id="UP000190064">
    <property type="component" value="Unassembled WGS sequence"/>
</dbReference>
<dbReference type="InterPro" id="IPR000847">
    <property type="entry name" value="LysR_HTH_N"/>
</dbReference>
<evidence type="ECO:0000313" key="8">
    <source>
        <dbReference type="Proteomes" id="UP000190064"/>
    </source>
</evidence>
<evidence type="ECO:0000256" key="4">
    <source>
        <dbReference type="ARBA" id="ARBA00023159"/>
    </source>
</evidence>